<dbReference type="AlphaFoldDB" id="A0A1D8UVM8"/>
<dbReference type="OrthoDB" id="9793753at2"/>
<dbReference type="GO" id="GO:0005737">
    <property type="term" value="C:cytoplasm"/>
    <property type="evidence" value="ECO:0007669"/>
    <property type="project" value="InterPro"/>
</dbReference>
<dbReference type="eggNOG" id="COG1281">
    <property type="taxonomic scope" value="Bacteria"/>
</dbReference>
<dbReference type="EMBL" id="CP014674">
    <property type="protein sequence ID" value="AOX17703.1"/>
    <property type="molecule type" value="Genomic_DNA"/>
</dbReference>
<dbReference type="PIRSF" id="PIRSF005261">
    <property type="entry name" value="Heat_shock_Hsp33"/>
    <property type="match status" value="1"/>
</dbReference>
<dbReference type="SUPFAM" id="SSF118352">
    <property type="entry name" value="HSP33 redox switch-like"/>
    <property type="match status" value="1"/>
</dbReference>
<dbReference type="STRING" id="153496.A0U89_11745"/>
<reference evidence="1 2" key="1">
    <citation type="journal article" date="2016" name="Microb. Cell Fact.">
        <title>Dissection of exopolysaccharide biosynthesis in Kozakia baliensis.</title>
        <authorList>
            <person name="Brandt J.U."/>
            <person name="Jakob F."/>
            <person name="Behr J."/>
            <person name="Geissler A.J."/>
            <person name="Vogel R.F."/>
        </authorList>
    </citation>
    <scope>NUCLEOTIDE SEQUENCE [LARGE SCALE GENOMIC DNA]</scope>
    <source>
        <strain evidence="1 2">DSM 14400</strain>
    </source>
</reference>
<dbReference type="Pfam" id="PF01430">
    <property type="entry name" value="HSP33"/>
    <property type="match status" value="1"/>
</dbReference>
<dbReference type="Proteomes" id="UP000179145">
    <property type="component" value="Chromosome"/>
</dbReference>
<keyword evidence="2" id="KW-1185">Reference proteome</keyword>
<dbReference type="SUPFAM" id="SSF64397">
    <property type="entry name" value="Hsp33 domain"/>
    <property type="match status" value="1"/>
</dbReference>
<dbReference type="GO" id="GO:0044183">
    <property type="term" value="F:protein folding chaperone"/>
    <property type="evidence" value="ECO:0007669"/>
    <property type="project" value="TreeGrafter"/>
</dbReference>
<accession>A0A1D8UVM8</accession>
<organism evidence="1 2">
    <name type="scientific">Kozakia baliensis</name>
    <dbReference type="NCBI Taxonomy" id="153496"/>
    <lineage>
        <taxon>Bacteria</taxon>
        <taxon>Pseudomonadati</taxon>
        <taxon>Pseudomonadota</taxon>
        <taxon>Alphaproteobacteria</taxon>
        <taxon>Acetobacterales</taxon>
        <taxon>Acetobacteraceae</taxon>
        <taxon>Kozakia</taxon>
    </lineage>
</organism>
<dbReference type="InterPro" id="IPR000397">
    <property type="entry name" value="Heat_shock_Hsp33"/>
</dbReference>
<sequence length="312" mass="34033">MIQTPVFLDTQRPADVPNLVVPRGVTPFHLAGRPVRGRLVRLGPLADVLLTRRDLPAPITRLGGEALALVAGLSAGLKFKGAFSLQIKGDGPVSTLVADCTDMGEMRLYIRADAETALATPKELLGEGYFAFTIDQGAHTDRHQGIVAITGDRMADMATHYFETSEQHACWMRLFCTHTDAGWQAGGIILERIATEGGASDLREDIEKDPWETACVLAETLSEGELFDPALSAETLLERLFGTLDVMVGQPRALSYGCRCSRAKLAGVLENFPVEDLDHMAEDGTIVMTCDFCNIDFRFARDEVGRHIQDEA</sequence>
<evidence type="ECO:0000313" key="2">
    <source>
        <dbReference type="Proteomes" id="UP000179145"/>
    </source>
</evidence>
<dbReference type="PANTHER" id="PTHR30111:SF1">
    <property type="entry name" value="33 KDA CHAPERONIN"/>
    <property type="match status" value="1"/>
</dbReference>
<dbReference type="PANTHER" id="PTHR30111">
    <property type="entry name" value="33 KDA CHAPERONIN"/>
    <property type="match status" value="1"/>
</dbReference>
<dbReference type="Gene3D" id="3.55.30.10">
    <property type="entry name" value="Hsp33 domain"/>
    <property type="match status" value="1"/>
</dbReference>
<evidence type="ECO:0000313" key="1">
    <source>
        <dbReference type="EMBL" id="AOX17703.1"/>
    </source>
</evidence>
<dbReference type="GO" id="GO:0042026">
    <property type="term" value="P:protein refolding"/>
    <property type="evidence" value="ECO:0007669"/>
    <property type="project" value="TreeGrafter"/>
</dbReference>
<name>A0A1D8UVM8_9PROT</name>
<dbReference type="Gene3D" id="3.90.1280.10">
    <property type="entry name" value="HSP33 redox switch-like"/>
    <property type="match status" value="1"/>
</dbReference>
<protein>
    <submittedName>
        <fullName evidence="1">Heat-shock protein Hsp33</fullName>
    </submittedName>
</protein>
<gene>
    <name evidence="1" type="ORF">A0U89_11745</name>
</gene>
<dbReference type="InterPro" id="IPR016153">
    <property type="entry name" value="Heat_shock_Hsp33_N"/>
</dbReference>
<dbReference type="KEGG" id="kba:A0U89_11745"/>
<dbReference type="CDD" id="cd00498">
    <property type="entry name" value="Hsp33"/>
    <property type="match status" value="1"/>
</dbReference>
<proteinExistence type="predicted"/>
<dbReference type="InterPro" id="IPR016154">
    <property type="entry name" value="Heat_shock_Hsp33_C"/>
</dbReference>
<dbReference type="GO" id="GO:0051082">
    <property type="term" value="F:unfolded protein binding"/>
    <property type="evidence" value="ECO:0007669"/>
    <property type="project" value="InterPro"/>
</dbReference>
<dbReference type="RefSeq" id="WP_070403256.1">
    <property type="nucleotide sequence ID" value="NZ_BJVW01000001.1"/>
</dbReference>